<name>A0A016VVY7_9BILA</name>
<sequence length="145" mass="16017">MEVCPFVCSSCRLGIALHGPPRNPQSDGARMRQHRYRSRDSSAGILEVEEVQDFPQETSCGRRRSRYSSLSDDRRSLPSGSRSFGRNTTSFDVGTSYHSVATDLLPSPPPSWLSTFRATSTILLQIPVKLTGSRNIVIFLKGISA</sequence>
<evidence type="ECO:0000313" key="2">
    <source>
        <dbReference type="EMBL" id="EYC31202.1"/>
    </source>
</evidence>
<reference evidence="3" key="1">
    <citation type="journal article" date="2015" name="Nat. Genet.">
        <title>The genome and transcriptome of the zoonotic hookworm Ancylostoma ceylanicum identify infection-specific gene families.</title>
        <authorList>
            <person name="Schwarz E.M."/>
            <person name="Hu Y."/>
            <person name="Antoshechkin I."/>
            <person name="Miller M.M."/>
            <person name="Sternberg P.W."/>
            <person name="Aroian R.V."/>
        </authorList>
    </citation>
    <scope>NUCLEOTIDE SEQUENCE</scope>
    <source>
        <strain evidence="3">HY135</strain>
    </source>
</reference>
<gene>
    <name evidence="2" type="primary">Acey_s0004.g2019</name>
    <name evidence="2" type="ORF">Y032_0004g2019</name>
</gene>
<evidence type="ECO:0000256" key="1">
    <source>
        <dbReference type="SAM" id="MobiDB-lite"/>
    </source>
</evidence>
<organism evidence="2 3">
    <name type="scientific">Ancylostoma ceylanicum</name>
    <dbReference type="NCBI Taxonomy" id="53326"/>
    <lineage>
        <taxon>Eukaryota</taxon>
        <taxon>Metazoa</taxon>
        <taxon>Ecdysozoa</taxon>
        <taxon>Nematoda</taxon>
        <taxon>Chromadorea</taxon>
        <taxon>Rhabditida</taxon>
        <taxon>Rhabditina</taxon>
        <taxon>Rhabditomorpha</taxon>
        <taxon>Strongyloidea</taxon>
        <taxon>Ancylostomatidae</taxon>
        <taxon>Ancylostomatinae</taxon>
        <taxon>Ancylostoma</taxon>
    </lineage>
</organism>
<feature type="region of interest" description="Disordered" evidence="1">
    <location>
        <begin position="18"/>
        <end position="88"/>
    </location>
</feature>
<keyword evidence="3" id="KW-1185">Reference proteome</keyword>
<dbReference type="Proteomes" id="UP000024635">
    <property type="component" value="Unassembled WGS sequence"/>
</dbReference>
<comment type="caution">
    <text evidence="2">The sequence shown here is derived from an EMBL/GenBank/DDBJ whole genome shotgun (WGS) entry which is preliminary data.</text>
</comment>
<proteinExistence type="predicted"/>
<evidence type="ECO:0000313" key="3">
    <source>
        <dbReference type="Proteomes" id="UP000024635"/>
    </source>
</evidence>
<dbReference type="EMBL" id="JARK01001340">
    <property type="protein sequence ID" value="EYC31202.1"/>
    <property type="molecule type" value="Genomic_DNA"/>
</dbReference>
<protein>
    <submittedName>
        <fullName evidence="2">Uncharacterized protein</fullName>
    </submittedName>
</protein>
<dbReference type="AlphaFoldDB" id="A0A016VVY7"/>
<accession>A0A016VVY7</accession>